<dbReference type="CDD" id="cd04301">
    <property type="entry name" value="NAT_SF"/>
    <property type="match status" value="1"/>
</dbReference>
<dbReference type="PANTHER" id="PTHR10545">
    <property type="entry name" value="DIAMINE N-ACETYLTRANSFERASE"/>
    <property type="match status" value="1"/>
</dbReference>
<dbReference type="EMBL" id="BAABKZ010000001">
    <property type="protein sequence ID" value="GAA5090301.1"/>
    <property type="molecule type" value="Genomic_DNA"/>
</dbReference>
<gene>
    <name evidence="4" type="ORF">GCM10025760_15730</name>
</gene>
<keyword evidence="1" id="KW-0808">Transferase</keyword>
<dbReference type="SUPFAM" id="SSF55729">
    <property type="entry name" value="Acyl-CoA N-acyltransferases (Nat)"/>
    <property type="match status" value="1"/>
</dbReference>
<organism evidence="4 5">
    <name type="scientific">Microbacterium yannicii</name>
    <dbReference type="NCBI Taxonomy" id="671622"/>
    <lineage>
        <taxon>Bacteria</taxon>
        <taxon>Bacillati</taxon>
        <taxon>Actinomycetota</taxon>
        <taxon>Actinomycetes</taxon>
        <taxon>Micrococcales</taxon>
        <taxon>Microbacteriaceae</taxon>
        <taxon>Microbacterium</taxon>
    </lineage>
</organism>
<dbReference type="InterPro" id="IPR000182">
    <property type="entry name" value="GNAT_dom"/>
</dbReference>
<keyword evidence="2" id="KW-0012">Acyltransferase</keyword>
<evidence type="ECO:0000313" key="5">
    <source>
        <dbReference type="Proteomes" id="UP001501407"/>
    </source>
</evidence>
<dbReference type="InterPro" id="IPR051016">
    <property type="entry name" value="Diverse_Substrate_AcTransf"/>
</dbReference>
<comment type="caution">
    <text evidence="4">The sequence shown here is derived from an EMBL/GenBank/DDBJ whole genome shotgun (WGS) entry which is preliminary data.</text>
</comment>
<feature type="domain" description="N-acetyltransferase" evidence="3">
    <location>
        <begin position="16"/>
        <end position="163"/>
    </location>
</feature>
<keyword evidence="5" id="KW-1185">Reference proteome</keyword>
<evidence type="ECO:0000313" key="4">
    <source>
        <dbReference type="EMBL" id="GAA5090301.1"/>
    </source>
</evidence>
<dbReference type="PANTHER" id="PTHR10545:SF42">
    <property type="entry name" value="ACETYLTRANSFERASE"/>
    <property type="match status" value="1"/>
</dbReference>
<evidence type="ECO:0000256" key="2">
    <source>
        <dbReference type="ARBA" id="ARBA00023315"/>
    </source>
</evidence>
<dbReference type="PROSITE" id="PS51186">
    <property type="entry name" value="GNAT"/>
    <property type="match status" value="1"/>
</dbReference>
<dbReference type="InterPro" id="IPR016181">
    <property type="entry name" value="Acyl_CoA_acyltransferase"/>
</dbReference>
<dbReference type="Pfam" id="PF00583">
    <property type="entry name" value="Acetyltransf_1"/>
    <property type="match status" value="1"/>
</dbReference>
<dbReference type="Gene3D" id="3.40.630.30">
    <property type="match status" value="1"/>
</dbReference>
<proteinExistence type="predicted"/>
<sequence length="163" mass="18096">MRSDEARYPLASGLVTAIRPLAPDDHDVWLPLWQGYLTFYDSELSDEQTELTWHRLIDPQFPLHGALATDDSGTAVGLVHWLTHAATWSATPYCYLEDLFVAPDTRGTGAGRALIAHVTGWAREHGAAKVYWLTHETNTTARTLYDRVATATGFVHYEIGLGS</sequence>
<dbReference type="Proteomes" id="UP001501407">
    <property type="component" value="Unassembled WGS sequence"/>
</dbReference>
<evidence type="ECO:0000259" key="3">
    <source>
        <dbReference type="PROSITE" id="PS51186"/>
    </source>
</evidence>
<name>A0ABP9M2Y6_9MICO</name>
<protein>
    <submittedName>
        <fullName evidence="4">GNAT family N-acetyltransferase</fullName>
    </submittedName>
</protein>
<reference evidence="5" key="1">
    <citation type="journal article" date="2019" name="Int. J. Syst. Evol. Microbiol.">
        <title>The Global Catalogue of Microorganisms (GCM) 10K type strain sequencing project: providing services to taxonomists for standard genome sequencing and annotation.</title>
        <authorList>
            <consortium name="The Broad Institute Genomics Platform"/>
            <consortium name="The Broad Institute Genome Sequencing Center for Infectious Disease"/>
            <person name="Wu L."/>
            <person name="Ma J."/>
        </authorList>
    </citation>
    <scope>NUCLEOTIDE SEQUENCE [LARGE SCALE GENOMIC DNA]</scope>
    <source>
        <strain evidence="5">JCM 18959</strain>
    </source>
</reference>
<evidence type="ECO:0000256" key="1">
    <source>
        <dbReference type="ARBA" id="ARBA00022679"/>
    </source>
</evidence>
<accession>A0ABP9M2Y6</accession>